<dbReference type="PANTHER" id="PTHR11473:SF24">
    <property type="entry name" value="PHENYLALANINE-4-HYDROXYLASE"/>
    <property type="match status" value="1"/>
</dbReference>
<dbReference type="InterPro" id="IPR018301">
    <property type="entry name" value="ArAA_hydroxylase_Fe/CU_BS"/>
</dbReference>
<evidence type="ECO:0000256" key="11">
    <source>
        <dbReference type="ARBA" id="ARBA00023232"/>
    </source>
</evidence>
<feature type="binding site" evidence="13">
    <location>
        <position position="161"/>
    </location>
    <ligand>
        <name>Fe cation</name>
        <dbReference type="ChEBI" id="CHEBI:24875"/>
    </ligand>
</feature>
<dbReference type="InterPro" id="IPR005960">
    <property type="entry name" value="Phe-4-hydroxylase_mono"/>
</dbReference>
<protein>
    <recommendedName>
        <fullName evidence="6">Phenylalanine-4-hydroxylase</fullName>
        <ecNumber evidence="5">1.14.16.1</ecNumber>
    </recommendedName>
    <alternativeName>
        <fullName evidence="12">Phe-4-monooxygenase</fullName>
    </alternativeName>
</protein>
<evidence type="ECO:0000256" key="7">
    <source>
        <dbReference type="ARBA" id="ARBA00022723"/>
    </source>
</evidence>
<dbReference type="EC" id="1.14.16.1" evidence="5"/>
<dbReference type="InterPro" id="IPR001273">
    <property type="entry name" value="ArAA_hydroxylase"/>
</dbReference>
<evidence type="ECO:0000256" key="12">
    <source>
        <dbReference type="ARBA" id="ARBA00029922"/>
    </source>
</evidence>
<dbReference type="PANTHER" id="PTHR11473">
    <property type="entry name" value="AROMATIC AMINO ACID HYDROXYLASE"/>
    <property type="match status" value="1"/>
</dbReference>
<dbReference type="UniPathway" id="UPA00139">
    <property type="reaction ID" value="UER00337"/>
</dbReference>
<dbReference type="PROSITE" id="PS51410">
    <property type="entry name" value="BH4_AAA_HYDROXYL_2"/>
    <property type="match status" value="1"/>
</dbReference>
<gene>
    <name evidence="15" type="primary">phhA</name>
    <name evidence="15" type="ORF">MBO_09518</name>
</gene>
<evidence type="ECO:0000313" key="15">
    <source>
        <dbReference type="EMBL" id="KDN24374.1"/>
    </source>
</evidence>
<evidence type="ECO:0000259" key="14">
    <source>
        <dbReference type="PROSITE" id="PS51410"/>
    </source>
</evidence>
<keyword evidence="8 15" id="KW-0560">Oxidoreductase</keyword>
<keyword evidence="9 13" id="KW-0408">Iron</keyword>
<dbReference type="SUPFAM" id="SSF56534">
    <property type="entry name" value="Aromatic aminoacid monoxygenases, catalytic and oligomerization domains"/>
    <property type="match status" value="1"/>
</dbReference>
<evidence type="ECO:0000313" key="16">
    <source>
        <dbReference type="Proteomes" id="UP000035860"/>
    </source>
</evidence>
<dbReference type="GO" id="GO:0005506">
    <property type="term" value="F:iron ion binding"/>
    <property type="evidence" value="ECO:0007669"/>
    <property type="project" value="InterPro"/>
</dbReference>
<feature type="domain" description="Biopterin-dependent aromatic amino acid hydroxylase family profile" evidence="14">
    <location>
        <begin position="1"/>
        <end position="304"/>
    </location>
</feature>
<dbReference type="eggNOG" id="COG3186">
    <property type="taxonomic scope" value="Bacteria"/>
</dbReference>
<comment type="similarity">
    <text evidence="4">Belongs to the biopterin-dependent aromatic amino acid hydroxylase family.</text>
</comment>
<evidence type="ECO:0000256" key="8">
    <source>
        <dbReference type="ARBA" id="ARBA00023002"/>
    </source>
</evidence>
<dbReference type="InterPro" id="IPR036329">
    <property type="entry name" value="Aro-AA_hydroxylase_C_sf"/>
</dbReference>
<evidence type="ECO:0000256" key="9">
    <source>
        <dbReference type="ARBA" id="ARBA00023004"/>
    </source>
</evidence>
<keyword evidence="16" id="KW-1185">Reference proteome</keyword>
<feature type="binding site" evidence="13">
    <location>
        <position position="206"/>
    </location>
    <ligand>
        <name>Fe cation</name>
        <dbReference type="ChEBI" id="CHEBI:24875"/>
    </ligand>
</feature>
<proteinExistence type="inferred from homology"/>
<keyword evidence="10 15" id="KW-0503">Monooxygenase</keyword>
<dbReference type="Gene3D" id="1.10.800.10">
    <property type="entry name" value="Aromatic amino acid hydroxylase"/>
    <property type="match status" value="1"/>
</dbReference>
<comment type="catalytic activity">
    <reaction evidence="1">
        <text>(6R)-L-erythro-5,6,7,8-tetrahydrobiopterin + L-phenylalanine + O2 = (4aS,6R)-4a-hydroxy-L-erythro-5,6,7,8-tetrahydrobiopterin + L-tyrosine</text>
        <dbReference type="Rhea" id="RHEA:20273"/>
        <dbReference type="ChEBI" id="CHEBI:15379"/>
        <dbReference type="ChEBI" id="CHEBI:15642"/>
        <dbReference type="ChEBI" id="CHEBI:58095"/>
        <dbReference type="ChEBI" id="CHEBI:58315"/>
        <dbReference type="ChEBI" id="CHEBI:59560"/>
        <dbReference type="EC" id="1.14.16.1"/>
    </reaction>
</comment>
<comment type="caution">
    <text evidence="15">The sequence shown here is derived from an EMBL/GenBank/DDBJ whole genome shotgun (WGS) entry which is preliminary data.</text>
</comment>
<evidence type="ECO:0000256" key="13">
    <source>
        <dbReference type="PIRSR" id="PIRSR601273-2"/>
    </source>
</evidence>
<comment type="cofactor">
    <cofactor evidence="2 13">
        <name>Fe(2+)</name>
        <dbReference type="ChEBI" id="CHEBI:29033"/>
    </cofactor>
</comment>
<accession>A0A066UJM9</accession>
<comment type="pathway">
    <text evidence="3">Amino-acid degradation; L-phenylalanine degradation; acetoacetate and fumarate from L-phenylalanine: step 1/6.</text>
</comment>
<dbReference type="PROSITE" id="PS00367">
    <property type="entry name" value="BH4_AAA_HYDROXYL_1"/>
    <property type="match status" value="1"/>
</dbReference>
<dbReference type="PRINTS" id="PR00372">
    <property type="entry name" value="FYWHYDRXLASE"/>
</dbReference>
<keyword evidence="7 13" id="KW-0479">Metal-binding</keyword>
<evidence type="ECO:0000256" key="6">
    <source>
        <dbReference type="ARBA" id="ARBA00020276"/>
    </source>
</evidence>
<evidence type="ECO:0000256" key="1">
    <source>
        <dbReference type="ARBA" id="ARBA00001060"/>
    </source>
</evidence>
<name>A0A066UJM9_9GAMM</name>
<feature type="binding site" evidence="13">
    <location>
        <position position="166"/>
    </location>
    <ligand>
        <name>Fe cation</name>
        <dbReference type="ChEBI" id="CHEBI:24875"/>
    </ligand>
</feature>
<dbReference type="Proteomes" id="UP000035860">
    <property type="component" value="Unassembled WGS sequence"/>
</dbReference>
<dbReference type="Pfam" id="PF00351">
    <property type="entry name" value="Biopterin_H"/>
    <property type="match status" value="1"/>
</dbReference>
<reference evidence="15 16" key="1">
    <citation type="journal article" date="2014" name="Genome Announc.">
        <title>Draft Genome Sequence of Moraxella bovoculi Strain 237T (ATCC BAA-1259T) Isolated from a Calf with Infectious Bovine Keratoconjunctivitis.</title>
        <authorList>
            <person name="Calcutt M.J."/>
            <person name="Foecking M.F."/>
            <person name="Martin N.T."/>
            <person name="Mhlanga-Mutangadura T."/>
            <person name="Reilly T.J."/>
        </authorList>
    </citation>
    <scope>NUCLEOTIDE SEQUENCE [LARGE SCALE GENOMIC DNA]</scope>
    <source>
        <strain evidence="15 16">237</strain>
    </source>
</reference>
<organism evidence="15 16">
    <name type="scientific">Moraxella bovoculi 237</name>
    <dbReference type="NCBI Taxonomy" id="743974"/>
    <lineage>
        <taxon>Bacteria</taxon>
        <taxon>Pseudomonadati</taxon>
        <taxon>Pseudomonadota</taxon>
        <taxon>Gammaproteobacteria</taxon>
        <taxon>Moraxellales</taxon>
        <taxon>Moraxellaceae</taxon>
        <taxon>Moraxella</taxon>
    </lineage>
</organism>
<evidence type="ECO:0000256" key="2">
    <source>
        <dbReference type="ARBA" id="ARBA00001954"/>
    </source>
</evidence>
<evidence type="ECO:0000256" key="10">
    <source>
        <dbReference type="ARBA" id="ARBA00023033"/>
    </source>
</evidence>
<evidence type="ECO:0000256" key="5">
    <source>
        <dbReference type="ARBA" id="ARBA00011995"/>
    </source>
</evidence>
<dbReference type="NCBIfam" id="NF008877">
    <property type="entry name" value="PRK11913.1-2"/>
    <property type="match status" value="1"/>
</dbReference>
<dbReference type="InterPro" id="IPR036951">
    <property type="entry name" value="ArAA_hydroxylase_sf"/>
</dbReference>
<sequence length="304" mass="34806">MIANIKSKFPINHGKFLFYNASHGSLSHFKSSHKKKDIFMQSKTLYTAHMPDSHGHIAWSADENAIWRDLRIRQQKSIIGKACDEYTQGLNTLDLPIDHIPKLGNLDTTLQQMTGWQTAAVPALISFGKFFELLAHQRFPVATFIRTRDDFDYIQEPDIFHEIIGHLPLLTHPAFANFTHTYGKLGLQADKKTRVFLARLYWFTMEFGLINTKDGLRIYGGGILSSPAETEYAVSGKPEYRPFNVNDILRTPYRIDKIQPIYYVIDKPEQLFSLTEKSLMAEVNKAMEQGLFEPHPSLLDDQTA</sequence>
<evidence type="ECO:0000256" key="4">
    <source>
        <dbReference type="ARBA" id="ARBA00009712"/>
    </source>
</evidence>
<keyword evidence="11" id="KW-0585">Phenylalanine catabolism</keyword>
<dbReference type="EMBL" id="AOMT01000043">
    <property type="protein sequence ID" value="KDN24374.1"/>
    <property type="molecule type" value="Genomic_DNA"/>
</dbReference>
<dbReference type="AlphaFoldDB" id="A0A066UJM9"/>
<dbReference type="GO" id="GO:0006559">
    <property type="term" value="P:L-phenylalanine catabolic process"/>
    <property type="evidence" value="ECO:0007669"/>
    <property type="project" value="UniProtKB-UniPathway"/>
</dbReference>
<evidence type="ECO:0000256" key="3">
    <source>
        <dbReference type="ARBA" id="ARBA00005088"/>
    </source>
</evidence>
<dbReference type="CDD" id="cd03348">
    <property type="entry name" value="pro_PheOH"/>
    <property type="match status" value="1"/>
</dbReference>
<dbReference type="NCBIfam" id="TIGR01267">
    <property type="entry name" value="Phe4hydrox_mono"/>
    <property type="match status" value="1"/>
</dbReference>
<dbReference type="InterPro" id="IPR019774">
    <property type="entry name" value="Aromatic-AA_hydroxylase_C"/>
</dbReference>
<dbReference type="GO" id="GO:0004505">
    <property type="term" value="F:phenylalanine 4-monooxygenase activity"/>
    <property type="evidence" value="ECO:0007669"/>
    <property type="project" value="UniProtKB-EC"/>
</dbReference>